<name>A0A5S6QV52_TRIMR</name>
<proteinExistence type="predicted"/>
<feature type="compositionally biased region" description="Basic and acidic residues" evidence="1">
    <location>
        <begin position="118"/>
        <end position="136"/>
    </location>
</feature>
<evidence type="ECO:0000256" key="1">
    <source>
        <dbReference type="SAM" id="MobiDB-lite"/>
    </source>
</evidence>
<feature type="region of interest" description="Disordered" evidence="1">
    <location>
        <begin position="116"/>
        <end position="136"/>
    </location>
</feature>
<feature type="region of interest" description="Disordered" evidence="1">
    <location>
        <begin position="213"/>
        <end position="236"/>
    </location>
</feature>
<evidence type="ECO:0000313" key="3">
    <source>
        <dbReference type="WBParaSite" id="TMUE_3000011003.1"/>
    </source>
</evidence>
<accession>A0A5S6QV52</accession>
<dbReference type="AlphaFoldDB" id="A0A5S6QV52"/>
<organism evidence="2 3">
    <name type="scientific">Trichuris muris</name>
    <name type="common">Mouse whipworm</name>
    <dbReference type="NCBI Taxonomy" id="70415"/>
    <lineage>
        <taxon>Eukaryota</taxon>
        <taxon>Metazoa</taxon>
        <taxon>Ecdysozoa</taxon>
        <taxon>Nematoda</taxon>
        <taxon>Enoplea</taxon>
        <taxon>Dorylaimia</taxon>
        <taxon>Trichinellida</taxon>
        <taxon>Trichuridae</taxon>
        <taxon>Trichuris</taxon>
    </lineage>
</organism>
<reference evidence="3" key="1">
    <citation type="submission" date="2019-12" db="UniProtKB">
        <authorList>
            <consortium name="WormBaseParasite"/>
        </authorList>
    </citation>
    <scope>IDENTIFICATION</scope>
</reference>
<sequence>MIGSSTPAGATISRIKLGKAVQTLRAVLDESTKSANRLWPAAPSNGSSFAPIGQSNRHYKTRTCALGRWQTELIAFNGRQGRLRSEIEMSNVAERPFASPTYDILQSWKQRNVHVKQKRPEVLDRTRAKDAERTHAGADGQRGACLCLRHKPIVHVQVKAADGRFASASPITAAKRATFAGSSMIHCRSGDKPALSSTSDSNIHFSGQRASLWENGSPRCTPKQGIVPRPGSCRRS</sequence>
<dbReference type="WBParaSite" id="TMUE_3000011003.1">
    <property type="protein sequence ID" value="TMUE_3000011003.1"/>
    <property type="gene ID" value="WBGene00301128"/>
</dbReference>
<keyword evidence="2" id="KW-1185">Reference proteome</keyword>
<dbReference type="Proteomes" id="UP000046395">
    <property type="component" value="Unassembled WGS sequence"/>
</dbReference>
<evidence type="ECO:0000313" key="2">
    <source>
        <dbReference type="Proteomes" id="UP000046395"/>
    </source>
</evidence>
<protein>
    <submittedName>
        <fullName evidence="3">Uncharacterized protein</fullName>
    </submittedName>
</protein>